<dbReference type="PANTHER" id="PTHR43071">
    <property type="entry name" value="2-AMINO-4-HYDROXY-6-HYDROXYMETHYLDIHYDROPTERIDINE PYROPHOSPHOKINASE"/>
    <property type="match status" value="1"/>
</dbReference>
<dbReference type="InterPro" id="IPR035907">
    <property type="entry name" value="Hppk_sf"/>
</dbReference>
<dbReference type="GO" id="GO:0003848">
    <property type="term" value="F:2-amino-4-hydroxy-6-hydroxymethyldihydropteridine diphosphokinase activity"/>
    <property type="evidence" value="ECO:0007669"/>
    <property type="project" value="UniProtKB-EC"/>
</dbReference>
<keyword evidence="7" id="KW-0418">Kinase</keyword>
<dbReference type="PANTHER" id="PTHR43071:SF1">
    <property type="entry name" value="2-AMINO-4-HYDROXY-6-HYDROXYMETHYLDIHYDROPTERIDINE PYROPHOSPHOKINASE"/>
    <property type="match status" value="1"/>
</dbReference>
<comment type="pathway">
    <text evidence="1">Cofactor biosynthesis; tetrahydrofolate biosynthesis; 2-amino-4-hydroxy-6-hydroxymethyl-7,8-dihydropteridine diphosphate from 7,8-dihydroneopterin triphosphate: step 4/4.</text>
</comment>
<dbReference type="CDD" id="cd00483">
    <property type="entry name" value="HPPK"/>
    <property type="match status" value="1"/>
</dbReference>
<evidence type="ECO:0000256" key="8">
    <source>
        <dbReference type="ARBA" id="ARBA00022840"/>
    </source>
</evidence>
<reference evidence="14" key="2">
    <citation type="submission" date="2021-04" db="EMBL/GenBank/DDBJ databases">
        <authorList>
            <person name="Gilroy R."/>
        </authorList>
    </citation>
    <scope>NUCLEOTIDE SEQUENCE</scope>
    <source>
        <strain evidence="14">8470</strain>
    </source>
</reference>
<dbReference type="Gene3D" id="3.30.70.560">
    <property type="entry name" value="7,8-Dihydro-6-hydroxymethylpterin-pyrophosphokinase HPPK"/>
    <property type="match status" value="1"/>
</dbReference>
<evidence type="ECO:0000256" key="6">
    <source>
        <dbReference type="ARBA" id="ARBA00022741"/>
    </source>
</evidence>
<evidence type="ECO:0000256" key="12">
    <source>
        <dbReference type="ARBA" id="ARBA00033413"/>
    </source>
</evidence>
<dbReference type="InterPro" id="IPR000550">
    <property type="entry name" value="Hppk"/>
</dbReference>
<proteinExistence type="inferred from homology"/>
<reference evidence="14" key="1">
    <citation type="journal article" date="2021" name="PeerJ">
        <title>Extensive microbial diversity within the chicken gut microbiome revealed by metagenomics and culture.</title>
        <authorList>
            <person name="Gilroy R."/>
            <person name="Ravi A."/>
            <person name="Getino M."/>
            <person name="Pursley I."/>
            <person name="Horton D.L."/>
            <person name="Alikhan N.F."/>
            <person name="Baker D."/>
            <person name="Gharbi K."/>
            <person name="Hall N."/>
            <person name="Watson M."/>
            <person name="Adriaenssens E.M."/>
            <person name="Foster-Nyarko E."/>
            <person name="Jarju S."/>
            <person name="Secka A."/>
            <person name="Antonio M."/>
            <person name="Oren A."/>
            <person name="Chaudhuri R.R."/>
            <person name="La Ragione R."/>
            <person name="Hildebrand F."/>
            <person name="Pallen M.J."/>
        </authorList>
    </citation>
    <scope>NUCLEOTIDE SEQUENCE</scope>
    <source>
        <strain evidence="14">8470</strain>
    </source>
</reference>
<keyword evidence="5 14" id="KW-0808">Transferase</keyword>
<evidence type="ECO:0000313" key="15">
    <source>
        <dbReference type="Proteomes" id="UP000784286"/>
    </source>
</evidence>
<gene>
    <name evidence="14" type="primary">folK</name>
    <name evidence="14" type="ORF">H9928_09385</name>
</gene>
<evidence type="ECO:0000256" key="4">
    <source>
        <dbReference type="ARBA" id="ARBA00016218"/>
    </source>
</evidence>
<evidence type="ECO:0000256" key="7">
    <source>
        <dbReference type="ARBA" id="ARBA00022777"/>
    </source>
</evidence>
<dbReference type="EC" id="2.7.6.3" evidence="3"/>
<dbReference type="EMBL" id="JAHLFJ010000082">
    <property type="protein sequence ID" value="MBU3856744.1"/>
    <property type="molecule type" value="Genomic_DNA"/>
</dbReference>
<evidence type="ECO:0000256" key="1">
    <source>
        <dbReference type="ARBA" id="ARBA00005051"/>
    </source>
</evidence>
<organism evidence="14 15">
    <name type="scientific">Candidatus Phocaeicola excrementipullorum</name>
    <dbReference type="NCBI Taxonomy" id="2838731"/>
    <lineage>
        <taxon>Bacteria</taxon>
        <taxon>Pseudomonadati</taxon>
        <taxon>Bacteroidota</taxon>
        <taxon>Bacteroidia</taxon>
        <taxon>Bacteroidales</taxon>
        <taxon>Bacteroidaceae</taxon>
        <taxon>Phocaeicola</taxon>
    </lineage>
</organism>
<evidence type="ECO:0000256" key="5">
    <source>
        <dbReference type="ARBA" id="ARBA00022679"/>
    </source>
</evidence>
<dbReference type="NCBIfam" id="TIGR01498">
    <property type="entry name" value="folK"/>
    <property type="match status" value="1"/>
</dbReference>
<dbReference type="GO" id="GO:0016301">
    <property type="term" value="F:kinase activity"/>
    <property type="evidence" value="ECO:0007669"/>
    <property type="project" value="UniProtKB-KW"/>
</dbReference>
<sequence length="159" mass="17531">MSKVYLGLGTNLGDKKQNMLRAIEAIKEKIGKVVSLSSFYETAPWGFDSENSFLNAAACVETAFPPLEVLHLTQDIEKAMGRSKKSVKGIYSDRVIDIDLLLYDNIVFNSPELVLPHPLMTERAFVMTPLSEIAGGLLHPVFRKTISELKQSASGKGVF</sequence>
<evidence type="ECO:0000256" key="11">
    <source>
        <dbReference type="ARBA" id="ARBA00029766"/>
    </source>
</evidence>
<comment type="caution">
    <text evidence="14">The sequence shown here is derived from an EMBL/GenBank/DDBJ whole genome shotgun (WGS) entry which is preliminary data.</text>
</comment>
<evidence type="ECO:0000313" key="14">
    <source>
        <dbReference type="EMBL" id="MBU3856744.1"/>
    </source>
</evidence>
<evidence type="ECO:0000256" key="9">
    <source>
        <dbReference type="ARBA" id="ARBA00022909"/>
    </source>
</evidence>
<comment type="similarity">
    <text evidence="2">Belongs to the HPPK family.</text>
</comment>
<feature type="domain" description="7,8-dihydro-6-hydroxymethylpterin-pyrophosphokinase" evidence="13">
    <location>
        <begin position="5"/>
        <end position="134"/>
    </location>
</feature>
<dbReference type="Pfam" id="PF01288">
    <property type="entry name" value="HPPK"/>
    <property type="match status" value="1"/>
</dbReference>
<keyword evidence="6" id="KW-0547">Nucleotide-binding</keyword>
<name>A0A948TNX0_9BACT</name>
<accession>A0A948TNX0</accession>
<evidence type="ECO:0000256" key="10">
    <source>
        <dbReference type="ARBA" id="ARBA00029409"/>
    </source>
</evidence>
<evidence type="ECO:0000256" key="2">
    <source>
        <dbReference type="ARBA" id="ARBA00005810"/>
    </source>
</evidence>
<protein>
    <recommendedName>
        <fullName evidence="4">2-amino-4-hydroxy-6-hydroxymethyldihydropteridine pyrophosphokinase</fullName>
        <ecNumber evidence="3">2.7.6.3</ecNumber>
    </recommendedName>
    <alternativeName>
        <fullName evidence="11">6-hydroxymethyl-7,8-dihydropterin pyrophosphokinase</fullName>
    </alternativeName>
    <alternativeName>
        <fullName evidence="12">7,8-dihydro-6-hydroxymethylpterin-pyrophosphokinase</fullName>
    </alternativeName>
</protein>
<dbReference type="GO" id="GO:0046656">
    <property type="term" value="P:folic acid biosynthetic process"/>
    <property type="evidence" value="ECO:0007669"/>
    <property type="project" value="UniProtKB-KW"/>
</dbReference>
<comment type="function">
    <text evidence="10">Catalyzes the transfer of pyrophosphate from adenosine triphosphate (ATP) to 6-hydroxymethyl-7,8-dihydropterin, an enzymatic step in folate biosynthesis pathway.</text>
</comment>
<dbReference type="GO" id="GO:0005524">
    <property type="term" value="F:ATP binding"/>
    <property type="evidence" value="ECO:0007669"/>
    <property type="project" value="UniProtKB-KW"/>
</dbReference>
<evidence type="ECO:0000256" key="3">
    <source>
        <dbReference type="ARBA" id="ARBA00013253"/>
    </source>
</evidence>
<dbReference type="AlphaFoldDB" id="A0A948TNX0"/>
<dbReference type="Proteomes" id="UP000784286">
    <property type="component" value="Unassembled WGS sequence"/>
</dbReference>
<keyword evidence="8" id="KW-0067">ATP-binding</keyword>
<dbReference type="SUPFAM" id="SSF55083">
    <property type="entry name" value="6-hydroxymethyl-7,8-dihydropterin pyrophosphokinase, HPPK"/>
    <property type="match status" value="1"/>
</dbReference>
<evidence type="ECO:0000259" key="13">
    <source>
        <dbReference type="Pfam" id="PF01288"/>
    </source>
</evidence>
<keyword evidence="9" id="KW-0289">Folate biosynthesis</keyword>